<accession>A0AC59FV31</accession>
<organism evidence="1 2">
    <name type="scientific">Clostridioides difficile ATCC 9689 = DSM 1296</name>
    <dbReference type="NCBI Taxonomy" id="1121308"/>
    <lineage>
        <taxon>Bacteria</taxon>
        <taxon>Bacillati</taxon>
        <taxon>Bacillota</taxon>
        <taxon>Clostridia</taxon>
        <taxon>Peptostreptococcales</taxon>
        <taxon>Peptostreptococcaceae</taxon>
        <taxon>Clostridioides</taxon>
    </lineage>
</organism>
<dbReference type="Proteomes" id="UP001510562">
    <property type="component" value="Chromosome"/>
</dbReference>
<gene>
    <name evidence="1" type="ORF">CDIF1296T_00383</name>
</gene>
<protein>
    <submittedName>
        <fullName evidence="1">Uncharacterized protein</fullName>
    </submittedName>
</protein>
<dbReference type="EMBL" id="CP011968">
    <property type="protein sequence ID" value="AKP41281.1"/>
    <property type="molecule type" value="Genomic_DNA"/>
</dbReference>
<sequence length="55" mass="6597">MCENLLDICGSNDIDRFMKTAIMLEQLEEINPKKFYELLNIIDELYEKQQEKNNN</sequence>
<proteinExistence type="predicted"/>
<name>A0AC59FV31_CLODI</name>
<keyword evidence="2" id="KW-1185">Reference proteome</keyword>
<reference evidence="1 2" key="1">
    <citation type="journal article" date="2015" name="Genome Announc.">
        <title>Complete Genome Sequence of the Clostridium difficile Type Strain DSM 1296T.</title>
        <authorList>
            <person name="Riedel T."/>
            <person name="Bunk B."/>
            <person name="Wittmann J."/>
            <person name="Thurmer A."/>
            <person name="Sproer C."/>
            <person name="Gronow S."/>
            <person name="Liesegang H."/>
            <person name="Daniel R."/>
            <person name="Overmann J."/>
        </authorList>
    </citation>
    <scope>NUCLEOTIDE SEQUENCE [LARGE SCALE GENOMIC DNA]</scope>
    <source>
        <strain evidence="2">ATCC 9689 / DSM 1296 / BCRC 10642 / JCM 1296 / NCIMB 10666 / NCTC 11209 / 90556-M6S</strain>
    </source>
</reference>
<evidence type="ECO:0000313" key="2">
    <source>
        <dbReference type="Proteomes" id="UP001510562"/>
    </source>
</evidence>
<evidence type="ECO:0000313" key="1">
    <source>
        <dbReference type="EMBL" id="AKP41281.1"/>
    </source>
</evidence>